<dbReference type="Gene3D" id="1.10.260.40">
    <property type="entry name" value="lambda repressor-like DNA-binding domains"/>
    <property type="match status" value="1"/>
</dbReference>
<dbReference type="Proteomes" id="UP000092247">
    <property type="component" value="Unassembled WGS sequence"/>
</dbReference>
<organism evidence="1 2">
    <name type="scientific">Morganella psychrotolerans</name>
    <dbReference type="NCBI Taxonomy" id="368603"/>
    <lineage>
        <taxon>Bacteria</taxon>
        <taxon>Pseudomonadati</taxon>
        <taxon>Pseudomonadota</taxon>
        <taxon>Gammaproteobacteria</taxon>
        <taxon>Enterobacterales</taxon>
        <taxon>Morganellaceae</taxon>
        <taxon>Morganella</taxon>
    </lineage>
</organism>
<name>A0A1B8HQF5_9GAMM</name>
<reference evidence="1 2" key="1">
    <citation type="submission" date="2016-06" db="EMBL/GenBank/DDBJ databases">
        <authorList>
            <person name="Kjaerup R.B."/>
            <person name="Dalgaard T.S."/>
            <person name="Juul-Madsen H.R."/>
        </authorList>
    </citation>
    <scope>NUCLEOTIDE SEQUENCE [LARGE SCALE GENOMIC DNA]</scope>
    <source>
        <strain evidence="1 2">GCSL-Mp3</strain>
    </source>
</reference>
<proteinExistence type="predicted"/>
<dbReference type="GO" id="GO:0003677">
    <property type="term" value="F:DNA binding"/>
    <property type="evidence" value="ECO:0007669"/>
    <property type="project" value="InterPro"/>
</dbReference>
<comment type="caution">
    <text evidence="1">The sequence shown here is derived from an EMBL/GenBank/DDBJ whole genome shotgun (WGS) entry which is preliminary data.</text>
</comment>
<evidence type="ECO:0000313" key="1">
    <source>
        <dbReference type="EMBL" id="OBU11725.1"/>
    </source>
</evidence>
<protein>
    <submittedName>
        <fullName evidence="1">Cro/Cl family transcriptional regulator</fullName>
    </submittedName>
</protein>
<gene>
    <name evidence="1" type="ORF">AYY17_03205</name>
</gene>
<accession>A0A1B8HQF5</accession>
<dbReference type="EMBL" id="LZEX01000001">
    <property type="protein sequence ID" value="OBU11725.1"/>
    <property type="molecule type" value="Genomic_DNA"/>
</dbReference>
<evidence type="ECO:0000313" key="2">
    <source>
        <dbReference type="Proteomes" id="UP000092247"/>
    </source>
</evidence>
<dbReference type="InterPro" id="IPR010982">
    <property type="entry name" value="Lambda_DNA-bd_dom_sf"/>
</dbReference>
<dbReference type="RefSeq" id="WP_067421194.1">
    <property type="nucleotide sequence ID" value="NZ_LZEX01000001.1"/>
</dbReference>
<sequence length="75" mass="8531">MEQLRIFLNALSVSDQEYFAKRCGTTIGYLRKAISKGSKLGTELCVLIEKNSNSAVKRQHLYPEDWAKNWPELAA</sequence>
<dbReference type="AlphaFoldDB" id="A0A1B8HQF5"/>